<dbReference type="SUPFAM" id="SSF88723">
    <property type="entry name" value="PIN domain-like"/>
    <property type="match status" value="1"/>
</dbReference>
<gene>
    <name evidence="3" type="ORF">SAMN05421818_1346</name>
</gene>
<evidence type="ECO:0000259" key="1">
    <source>
        <dbReference type="Pfam" id="PF13470"/>
    </source>
</evidence>
<dbReference type="EMBL" id="FNDQ01000034">
    <property type="protein sequence ID" value="SDH98805.1"/>
    <property type="molecule type" value="Genomic_DNA"/>
</dbReference>
<sequence>MIHSVRYKAVLDTNVIFPIVIRDLLFWFAHYDLYTPKWSKIIFDEWKSVMIRKGVESSQAEKRINVANLAFPDALVLNYEGLIENLNLPDKDDRHVLAAAIKVNANIIVTNNLKDFPDDYLDSFGLKAVCADDFLTDIIDLNPKIALQAFKDLVLNRKNPAMDEFQVLESFRKNGLNQTADYLHTLL</sequence>
<dbReference type="InterPro" id="IPR058652">
    <property type="entry name" value="VapC50_C"/>
</dbReference>
<organism evidence="3 4">
    <name type="scientific">Myroides phaeus</name>
    <dbReference type="NCBI Taxonomy" id="702745"/>
    <lineage>
        <taxon>Bacteria</taxon>
        <taxon>Pseudomonadati</taxon>
        <taxon>Bacteroidota</taxon>
        <taxon>Flavobacteriia</taxon>
        <taxon>Flavobacteriales</taxon>
        <taxon>Flavobacteriaceae</taxon>
        <taxon>Myroides</taxon>
    </lineage>
</organism>
<accession>A0A1G8GWN5</accession>
<dbReference type="Pfam" id="PF13470">
    <property type="entry name" value="PIN_3"/>
    <property type="match status" value="1"/>
</dbReference>
<dbReference type="RefSeq" id="WP_090410423.1">
    <property type="nucleotide sequence ID" value="NZ_FNDQ01000034.1"/>
</dbReference>
<proteinExistence type="predicted"/>
<dbReference type="InterPro" id="IPR029060">
    <property type="entry name" value="PIN-like_dom_sf"/>
</dbReference>
<evidence type="ECO:0000259" key="2">
    <source>
        <dbReference type="Pfam" id="PF26343"/>
    </source>
</evidence>
<feature type="domain" description="PIN" evidence="1">
    <location>
        <begin position="8"/>
        <end position="113"/>
    </location>
</feature>
<dbReference type="AlphaFoldDB" id="A0A1G8GWN5"/>
<dbReference type="Pfam" id="PF26343">
    <property type="entry name" value="VapC50_C"/>
    <property type="match status" value="1"/>
</dbReference>
<keyword evidence="4" id="KW-1185">Reference proteome</keyword>
<name>A0A1G8GWN5_9FLAO</name>
<reference evidence="4" key="1">
    <citation type="submission" date="2016-10" db="EMBL/GenBank/DDBJ databases">
        <authorList>
            <person name="Varghese N."/>
            <person name="Submissions S."/>
        </authorList>
    </citation>
    <scope>NUCLEOTIDE SEQUENCE [LARGE SCALE GENOMIC DNA]</scope>
    <source>
        <strain evidence="4">DSM 23313</strain>
    </source>
</reference>
<dbReference type="Proteomes" id="UP000243588">
    <property type="component" value="Unassembled WGS sequence"/>
</dbReference>
<protein>
    <submittedName>
        <fullName evidence="3">PIN domain-containing protein</fullName>
    </submittedName>
</protein>
<dbReference type="STRING" id="702745.SAMN05421818_1346"/>
<evidence type="ECO:0000313" key="3">
    <source>
        <dbReference type="EMBL" id="SDH98805.1"/>
    </source>
</evidence>
<feature type="domain" description="VapC50 C-terminal" evidence="2">
    <location>
        <begin position="131"/>
        <end position="184"/>
    </location>
</feature>
<dbReference type="InterPro" id="IPR002716">
    <property type="entry name" value="PIN_dom"/>
</dbReference>
<evidence type="ECO:0000313" key="4">
    <source>
        <dbReference type="Proteomes" id="UP000243588"/>
    </source>
</evidence>